<evidence type="ECO:0000313" key="3">
    <source>
        <dbReference type="Proteomes" id="UP001208689"/>
    </source>
</evidence>
<dbReference type="InterPro" id="IPR005471">
    <property type="entry name" value="Tscrpt_reg_IclR_N"/>
</dbReference>
<dbReference type="EMBL" id="CP104013">
    <property type="protein sequence ID" value="UYP44344.1"/>
    <property type="molecule type" value="Genomic_DNA"/>
</dbReference>
<dbReference type="SUPFAM" id="SSF46785">
    <property type="entry name" value="Winged helix' DNA-binding domain"/>
    <property type="match status" value="1"/>
</dbReference>
<dbReference type="InterPro" id="IPR036388">
    <property type="entry name" value="WH-like_DNA-bd_sf"/>
</dbReference>
<dbReference type="Gene3D" id="1.10.10.10">
    <property type="entry name" value="Winged helix-like DNA-binding domain superfamily/Winged helix DNA-binding domain"/>
    <property type="match status" value="1"/>
</dbReference>
<keyword evidence="3" id="KW-1185">Reference proteome</keyword>
<organism evidence="2 3">
    <name type="scientific">Candidatus Lokiarchaeum ossiferum</name>
    <dbReference type="NCBI Taxonomy" id="2951803"/>
    <lineage>
        <taxon>Archaea</taxon>
        <taxon>Promethearchaeati</taxon>
        <taxon>Promethearchaeota</taxon>
        <taxon>Promethearchaeia</taxon>
        <taxon>Promethearchaeales</taxon>
        <taxon>Promethearchaeaceae</taxon>
        <taxon>Candidatus Lokiarchaeum</taxon>
    </lineage>
</organism>
<protein>
    <recommendedName>
        <fullName evidence="1">HTH iclR-type domain-containing protein</fullName>
    </recommendedName>
</protein>
<dbReference type="Proteomes" id="UP001208689">
    <property type="component" value="Chromosome"/>
</dbReference>
<dbReference type="InterPro" id="IPR011991">
    <property type="entry name" value="ArsR-like_HTH"/>
</dbReference>
<gene>
    <name evidence="2" type="ORF">NEF87_000629</name>
</gene>
<evidence type="ECO:0000259" key="1">
    <source>
        <dbReference type="Pfam" id="PF09339"/>
    </source>
</evidence>
<dbReference type="InterPro" id="IPR036390">
    <property type="entry name" value="WH_DNA-bd_sf"/>
</dbReference>
<proteinExistence type="predicted"/>
<dbReference type="CDD" id="cd00090">
    <property type="entry name" value="HTH_ARSR"/>
    <property type="match status" value="1"/>
</dbReference>
<sequence>MTKKGEEIKEKILYLLERNPDGLRIGSLQKLLDVSRNSVYRYLEVLQLSGLVQKNNDKTWQLKEPLKPQTILGYQYQAILQGLKEIGGGIWDIDKPEGKENFKKIGRYVYPKLKIPEPNILRLKEQPHQLDDVIKYLLKLLKEASTVEKSRYISHLTSDGFPNPATHLAAIVEFEGGYVASDPVEENGFGHYYIIAGITEAAISATITPIYGGRISVEVLKIDQERQMVDVGVYVFFDKKTPYIDPRSGQKIVFD</sequence>
<name>A0ABY6HP61_9ARCH</name>
<evidence type="ECO:0000313" key="2">
    <source>
        <dbReference type="EMBL" id="UYP44344.1"/>
    </source>
</evidence>
<reference evidence="2" key="1">
    <citation type="submission" date="2022-09" db="EMBL/GenBank/DDBJ databases">
        <title>Actin cytoskeleton and complex cell architecture in an #Asgard archaeon.</title>
        <authorList>
            <person name="Ponce Toledo R.I."/>
            <person name="Schleper C."/>
            <person name="Rodrigues Oliveira T."/>
            <person name="Wollweber F."/>
            <person name="Xu J."/>
            <person name="Rittmann S."/>
            <person name="Klingl A."/>
            <person name="Pilhofer M."/>
        </authorList>
    </citation>
    <scope>NUCLEOTIDE SEQUENCE</scope>
    <source>
        <strain evidence="2">B-35</strain>
    </source>
</reference>
<dbReference type="Pfam" id="PF09339">
    <property type="entry name" value="HTH_IclR"/>
    <property type="match status" value="1"/>
</dbReference>
<feature type="domain" description="HTH iclR-type" evidence="1">
    <location>
        <begin position="12"/>
        <end position="55"/>
    </location>
</feature>
<accession>A0ABY6HP61</accession>